<evidence type="ECO:0000313" key="3">
    <source>
        <dbReference type="EMBL" id="POM69151.1"/>
    </source>
</evidence>
<reference evidence="3 4" key="1">
    <citation type="journal article" date="2017" name="Genome Biol. Evol.">
        <title>Phytophthora megakarya and P. palmivora, closely related causal agents of cacao black pod rot, underwent increases in genome sizes and gene numbers by different mechanisms.</title>
        <authorList>
            <person name="Ali S.S."/>
            <person name="Shao J."/>
            <person name="Lary D.J."/>
            <person name="Kronmiller B."/>
            <person name="Shen D."/>
            <person name="Strem M.D."/>
            <person name="Amoako-Attah I."/>
            <person name="Akrofi A.Y."/>
            <person name="Begoude B.A."/>
            <person name="Ten Hoopen G.M."/>
            <person name="Coulibaly K."/>
            <person name="Kebe B.I."/>
            <person name="Melnick R.L."/>
            <person name="Guiltinan M.J."/>
            <person name="Tyler B.M."/>
            <person name="Meinhardt L.W."/>
            <person name="Bailey B.A."/>
        </authorList>
    </citation>
    <scope>NUCLEOTIDE SEQUENCE [LARGE SCALE GENOMIC DNA]</scope>
    <source>
        <strain evidence="4">sbr112.9</strain>
    </source>
</reference>
<dbReference type="PROSITE" id="PS50158">
    <property type="entry name" value="ZF_CCHC"/>
    <property type="match status" value="1"/>
</dbReference>
<gene>
    <name evidence="3" type="ORF">PHPALM_14597</name>
</gene>
<dbReference type="InterPro" id="IPR036875">
    <property type="entry name" value="Znf_CCHC_sf"/>
</dbReference>
<organism evidence="3 4">
    <name type="scientific">Phytophthora palmivora</name>
    <dbReference type="NCBI Taxonomy" id="4796"/>
    <lineage>
        <taxon>Eukaryota</taxon>
        <taxon>Sar</taxon>
        <taxon>Stramenopiles</taxon>
        <taxon>Oomycota</taxon>
        <taxon>Peronosporomycetes</taxon>
        <taxon>Peronosporales</taxon>
        <taxon>Peronosporaceae</taxon>
        <taxon>Phytophthora</taxon>
    </lineage>
</organism>
<dbReference type="InterPro" id="IPR001878">
    <property type="entry name" value="Znf_CCHC"/>
</dbReference>
<dbReference type="GO" id="GO:0008270">
    <property type="term" value="F:zinc ion binding"/>
    <property type="evidence" value="ECO:0007669"/>
    <property type="project" value="UniProtKB-KW"/>
</dbReference>
<proteinExistence type="predicted"/>
<accession>A0A2P4XUB8</accession>
<name>A0A2P4XUB8_9STRA</name>
<evidence type="ECO:0000256" key="1">
    <source>
        <dbReference type="PROSITE-ProRule" id="PRU00047"/>
    </source>
</evidence>
<protein>
    <recommendedName>
        <fullName evidence="2">CCHC-type domain-containing protein</fullName>
    </recommendedName>
</protein>
<evidence type="ECO:0000313" key="4">
    <source>
        <dbReference type="Proteomes" id="UP000237271"/>
    </source>
</evidence>
<sequence>MSNMLEYLMEIMLMLYKTPISSAKGTQPMVKEKESNRERPDNYQHLVYVAERSGNSKCCTPVSLQVGSDHLQQALKFVVFAIEYEASTRPTGEVAVVKVVVIMAVDGADTPAVVAKVTIMDKCHECDQVGHLKTSCPKTKEEDGAAASNKITLANTVDCDKVFQAANGGSIRVRKIGIATLRTLVNGSDIIIDLCEVYYAENLLDNIIYGRLEKRCPSSSVPQTLGLFSNFEKRRCGVNICPEAVVEKVAVNRL</sequence>
<feature type="domain" description="CCHC-type" evidence="2">
    <location>
        <begin position="122"/>
        <end position="138"/>
    </location>
</feature>
<dbReference type="GO" id="GO:0003676">
    <property type="term" value="F:nucleic acid binding"/>
    <property type="evidence" value="ECO:0007669"/>
    <property type="project" value="InterPro"/>
</dbReference>
<keyword evidence="1" id="KW-0479">Metal-binding</keyword>
<comment type="caution">
    <text evidence="3">The sequence shown here is derived from an EMBL/GenBank/DDBJ whole genome shotgun (WGS) entry which is preliminary data.</text>
</comment>
<dbReference type="Proteomes" id="UP000237271">
    <property type="component" value="Unassembled WGS sequence"/>
</dbReference>
<dbReference type="EMBL" id="NCKW01007930">
    <property type="protein sequence ID" value="POM69151.1"/>
    <property type="molecule type" value="Genomic_DNA"/>
</dbReference>
<dbReference type="SUPFAM" id="SSF57756">
    <property type="entry name" value="Retrovirus zinc finger-like domains"/>
    <property type="match status" value="1"/>
</dbReference>
<dbReference type="AlphaFoldDB" id="A0A2P4XUB8"/>
<keyword evidence="1" id="KW-0862">Zinc</keyword>
<keyword evidence="4" id="KW-1185">Reference proteome</keyword>
<dbReference type="OrthoDB" id="123769at2759"/>
<keyword evidence="1" id="KW-0863">Zinc-finger</keyword>
<evidence type="ECO:0000259" key="2">
    <source>
        <dbReference type="PROSITE" id="PS50158"/>
    </source>
</evidence>